<evidence type="ECO:0000259" key="2">
    <source>
        <dbReference type="Pfam" id="PF21588"/>
    </source>
</evidence>
<dbReference type="GO" id="GO:0030119">
    <property type="term" value="C:AP-type membrane coat adaptor complex"/>
    <property type="evidence" value="ECO:0007669"/>
    <property type="project" value="TreeGrafter"/>
</dbReference>
<accession>D3B595</accession>
<dbReference type="OMA" id="SEPFNHA"/>
<evidence type="ECO:0000259" key="4">
    <source>
        <dbReference type="Pfam" id="PF21590"/>
    </source>
</evidence>
<feature type="compositionally biased region" description="Low complexity" evidence="1">
    <location>
        <begin position="353"/>
        <end position="388"/>
    </location>
</feature>
<dbReference type="Pfam" id="PF21588">
    <property type="entry name" value="AP5B1_middle"/>
    <property type="match status" value="1"/>
</dbReference>
<keyword evidence="6" id="KW-1185">Reference proteome</keyword>
<gene>
    <name evidence="5" type="ORF">PPL_03608</name>
</gene>
<feature type="region of interest" description="Disordered" evidence="1">
    <location>
        <begin position="347"/>
        <end position="388"/>
    </location>
</feature>
<organism evidence="5 6">
    <name type="scientific">Heterostelium pallidum (strain ATCC 26659 / Pp 5 / PN500)</name>
    <name type="common">Cellular slime mold</name>
    <name type="synonym">Polysphondylium pallidum</name>
    <dbReference type="NCBI Taxonomy" id="670386"/>
    <lineage>
        <taxon>Eukaryota</taxon>
        <taxon>Amoebozoa</taxon>
        <taxon>Evosea</taxon>
        <taxon>Eumycetozoa</taxon>
        <taxon>Dictyostelia</taxon>
        <taxon>Acytosteliales</taxon>
        <taxon>Acytosteliaceae</taxon>
        <taxon>Heterostelium</taxon>
    </lineage>
</organism>
<evidence type="ECO:0000259" key="3">
    <source>
        <dbReference type="Pfam" id="PF21589"/>
    </source>
</evidence>
<feature type="domain" description="AP5B1 C-terminal" evidence="4">
    <location>
        <begin position="986"/>
        <end position="1090"/>
    </location>
</feature>
<evidence type="ECO:0000313" key="6">
    <source>
        <dbReference type="Proteomes" id="UP000001396"/>
    </source>
</evidence>
<feature type="domain" description="AP5B1 middle" evidence="2">
    <location>
        <begin position="461"/>
        <end position="623"/>
    </location>
</feature>
<dbReference type="AlphaFoldDB" id="D3B595"/>
<protein>
    <recommendedName>
        <fullName evidence="7">AP-5 complex subunit beta-1</fullName>
    </recommendedName>
</protein>
<dbReference type="PANTHER" id="PTHR34033:SF1">
    <property type="entry name" value="AP-5 COMPLEX SUBUNIT BETA-1"/>
    <property type="match status" value="1"/>
</dbReference>
<dbReference type="InterPro" id="IPR048981">
    <property type="entry name" value="AP5B1_C"/>
</dbReference>
<name>D3B595_HETP5</name>
<dbReference type="InParanoid" id="D3B595"/>
<dbReference type="InterPro" id="IPR038741">
    <property type="entry name" value="AP5B1"/>
</dbReference>
<dbReference type="FunCoup" id="D3B595">
    <property type="interactions" value="3"/>
</dbReference>
<dbReference type="InterPro" id="IPR048979">
    <property type="entry name" value="AP5B1_middle"/>
</dbReference>
<evidence type="ECO:0008006" key="7">
    <source>
        <dbReference type="Google" id="ProtNLM"/>
    </source>
</evidence>
<dbReference type="PANTHER" id="PTHR34033">
    <property type="entry name" value="AP-5 COMPLEX SUBUNIT BETA-1"/>
    <property type="match status" value="1"/>
</dbReference>
<proteinExistence type="predicted"/>
<dbReference type="EMBL" id="ADBJ01000015">
    <property type="protein sequence ID" value="EFA83460.1"/>
    <property type="molecule type" value="Genomic_DNA"/>
</dbReference>
<comment type="caution">
    <text evidence="5">The sequence shown here is derived from an EMBL/GenBank/DDBJ whole genome shotgun (WGS) entry which is preliminary data.</text>
</comment>
<dbReference type="Proteomes" id="UP000001396">
    <property type="component" value="Unassembled WGS sequence"/>
</dbReference>
<dbReference type="Pfam" id="PF21589">
    <property type="entry name" value="AP5B1_barrel"/>
    <property type="match status" value="1"/>
</dbReference>
<dbReference type="InterPro" id="IPR048980">
    <property type="entry name" value="AP5B1_barrel"/>
</dbReference>
<dbReference type="GeneID" id="31359095"/>
<dbReference type="Pfam" id="PF21590">
    <property type="entry name" value="AP5B1_C"/>
    <property type="match status" value="1"/>
</dbReference>
<feature type="domain" description="AP-5 complex subunit beta-1 beta-barrel" evidence="3">
    <location>
        <begin position="881"/>
        <end position="954"/>
    </location>
</feature>
<evidence type="ECO:0000313" key="5">
    <source>
        <dbReference type="EMBL" id="EFA83460.1"/>
    </source>
</evidence>
<reference evidence="5 6" key="1">
    <citation type="journal article" date="2011" name="Genome Res.">
        <title>Phylogeny-wide analysis of social amoeba genomes highlights ancient origins for complex intercellular communication.</title>
        <authorList>
            <person name="Heidel A.J."/>
            <person name="Lawal H.M."/>
            <person name="Felder M."/>
            <person name="Schilde C."/>
            <person name="Helps N.R."/>
            <person name="Tunggal B."/>
            <person name="Rivero F."/>
            <person name="John U."/>
            <person name="Schleicher M."/>
            <person name="Eichinger L."/>
            <person name="Platzer M."/>
            <person name="Noegel A.A."/>
            <person name="Schaap P."/>
            <person name="Gloeckner G."/>
        </authorList>
    </citation>
    <scope>NUCLEOTIDE SEQUENCE [LARGE SCALE GENOMIC DNA]</scope>
    <source>
        <strain evidence="6">ATCC 26659 / Pp 5 / PN500</strain>
    </source>
</reference>
<dbReference type="InterPro" id="IPR016024">
    <property type="entry name" value="ARM-type_fold"/>
</dbReference>
<dbReference type="STRING" id="670386.D3B595"/>
<dbReference type="GO" id="GO:0016197">
    <property type="term" value="P:endosomal transport"/>
    <property type="evidence" value="ECO:0007669"/>
    <property type="project" value="InterPro"/>
</dbReference>
<evidence type="ECO:0000256" key="1">
    <source>
        <dbReference type="SAM" id="MobiDB-lite"/>
    </source>
</evidence>
<dbReference type="SUPFAM" id="SSF48371">
    <property type="entry name" value="ARM repeat"/>
    <property type="match status" value="1"/>
</dbReference>
<dbReference type="RefSeq" id="XP_020435577.1">
    <property type="nucleotide sequence ID" value="XM_020574535.1"/>
</dbReference>
<sequence length="1094" mass="123053">MDSVQAWTANEWYAIIQGWRVVKPIVSSSANAVIPSANTVQQNNQSGIDSSGVVDHHHHDVVSVNVGVGGVNVGVSVGSNIIGSVDSQKDGHHDGLGDVGSVGGVGVSTSSAHSSDLGSMLDKHSMLSEQDNISKMHSSTSYSQSSHASQSFSSILTESNILNTPSHLIIEILLKSLKFEKDDILRINLLLFLQENSTLLLEEDSKRFERVFSILQSLVNSQVDSYPVKSQVLSTMTTILICESIIKTHPRLVETFIDLLLDIVNKINNSSDRLLRGSACQCLLELELTYPCLLSPFIPTLLKHVQNENTHLIQCYTQLFTTILQHAMVCEYEELINRENAAASAAPTSPIYSSSNNSNSNNSNNNNNTTTGSNNKNNSNSNIPSNQSSLNYRRSLSRIPSSANIQTNIFTESSSTLTPISSFAIPQNIKYSPISATMKQLQETLQGGNGVATKLSDNIGKELLKCISVVVDQSPQLNQWGLISVILQLVPLVDLTTSIPPSVFKHPHLYKLFFIKNPLQFHLLLFLALKFPDIYSNDEFELFFKRLIFMINDISLSQENRILAIDWLLSIPNKRLNNSSTIYNYYKQFYPTAFDNLSLKEVKLYAMCKCILDNSTTATITNQVKTTAIPPNDLLKSLICLDEFRYHQNENSIPTKIVFSILLQYLISFPTFKNKNQFIPIDFKGDNQFETIEILGVLTVGRAYCTGGSNQSDGAVEQGLRYCATSLYFTQHLFKPLRLILTTLSSYFCNLEIRDRAKFYDRILTHLPDDKIKPLLTTTSTDESNISGMGMSSLSTMKIIKSLNNHIAITPIKDLKPILHQFNIPAKSNNSTPDDPNHLQTLMVEYQNMIREYDQLGAKIVIPYRIRYKPNIVDSTFPQKVYALLIQFRQATTPSLYSNINPIRIPYLCYNEKESIEFPYCFDVDITFIPHHPLPSDIRVKMVFNDDEGKTCKAAGAKITVEFQDLFMTVPIPPSATQSPDTFKSELFEKLWKMMIEEQMIEQKNPLFMHSVKHVNVNRDIIKQSIAKHLKQYIITGNDEKDHNSIKVLIFLPPQHHLLLIFEIGVQSTIVHIKTDYWRSLAYIDPFLSSLVIC</sequence>